<dbReference type="PANTHER" id="PTHR46564:SF1">
    <property type="entry name" value="TRANSPOSASE"/>
    <property type="match status" value="1"/>
</dbReference>
<sequence>MTVKGGTTARVFLEFIDKHLAPKLRLGDIVVMDNLGAHHATGVRERIEARGATVVYQPPYSPDLNPIELAWAKIKTALRERGPYVGMTQAHVFNDYTRVTARTGHIGNGISLRDNAQVRIGHCYFDHSLLEGEGMSPSIPTITGYSSAVGGPGVVTNAESNIFVKTVEPLIRDAARGLHPAVFLLADPRGGRACGRLRRRGRDPADRMIRGAPKPGRARDGPRARRERDERRASERLTGRAAAGTVAACVI</sequence>
<feature type="compositionally biased region" description="Basic and acidic residues" evidence="1">
    <location>
        <begin position="217"/>
        <end position="238"/>
    </location>
</feature>
<dbReference type="GO" id="GO:0004519">
    <property type="term" value="F:endonuclease activity"/>
    <property type="evidence" value="ECO:0007669"/>
    <property type="project" value="UniProtKB-KW"/>
</dbReference>
<dbReference type="InterPro" id="IPR038717">
    <property type="entry name" value="Tc1-like_DDE_dom"/>
</dbReference>
<keyword evidence="4" id="KW-1185">Reference proteome</keyword>
<dbReference type="AlphaFoldDB" id="A0A1I1XFE2"/>
<keyword evidence="3" id="KW-0378">Hydrolase</keyword>
<dbReference type="GO" id="GO:0003676">
    <property type="term" value="F:nucleic acid binding"/>
    <property type="evidence" value="ECO:0007669"/>
    <property type="project" value="InterPro"/>
</dbReference>
<dbReference type="Gene3D" id="3.30.420.10">
    <property type="entry name" value="Ribonuclease H-like superfamily/Ribonuclease H"/>
    <property type="match status" value="1"/>
</dbReference>
<keyword evidence="3" id="KW-0540">Nuclease</keyword>
<feature type="domain" description="Tc1-like transposase DDE" evidence="2">
    <location>
        <begin position="1"/>
        <end position="80"/>
    </location>
</feature>
<evidence type="ECO:0000259" key="2">
    <source>
        <dbReference type="Pfam" id="PF13358"/>
    </source>
</evidence>
<dbReference type="Pfam" id="PF13358">
    <property type="entry name" value="DDE_3"/>
    <property type="match status" value="1"/>
</dbReference>
<gene>
    <name evidence="3" type="ORF">SAMN02745121_02821</name>
</gene>
<proteinExistence type="predicted"/>
<dbReference type="InterPro" id="IPR036397">
    <property type="entry name" value="RNaseH_sf"/>
</dbReference>
<evidence type="ECO:0000256" key="1">
    <source>
        <dbReference type="SAM" id="MobiDB-lite"/>
    </source>
</evidence>
<evidence type="ECO:0000313" key="4">
    <source>
        <dbReference type="Proteomes" id="UP000199400"/>
    </source>
</evidence>
<feature type="region of interest" description="Disordered" evidence="1">
    <location>
        <begin position="198"/>
        <end position="239"/>
    </location>
</feature>
<dbReference type="EMBL" id="FOMX01000008">
    <property type="protein sequence ID" value="SFE06109.1"/>
    <property type="molecule type" value="Genomic_DNA"/>
</dbReference>
<dbReference type="PANTHER" id="PTHR46564">
    <property type="entry name" value="TRANSPOSASE"/>
    <property type="match status" value="1"/>
</dbReference>
<keyword evidence="3" id="KW-0255">Endonuclease</keyword>
<evidence type="ECO:0000313" key="3">
    <source>
        <dbReference type="EMBL" id="SFE06109.1"/>
    </source>
</evidence>
<reference evidence="4" key="1">
    <citation type="submission" date="2016-10" db="EMBL/GenBank/DDBJ databases">
        <authorList>
            <person name="Varghese N."/>
            <person name="Submissions S."/>
        </authorList>
    </citation>
    <scope>NUCLEOTIDE SEQUENCE [LARGE SCALE GENOMIC DNA]</scope>
    <source>
        <strain evidence="4">ATCC 25963</strain>
    </source>
</reference>
<dbReference type="Proteomes" id="UP000199400">
    <property type="component" value="Unassembled WGS sequence"/>
</dbReference>
<organism evidence="3 4">
    <name type="scientific">Nannocystis exedens</name>
    <dbReference type="NCBI Taxonomy" id="54"/>
    <lineage>
        <taxon>Bacteria</taxon>
        <taxon>Pseudomonadati</taxon>
        <taxon>Myxococcota</taxon>
        <taxon>Polyangia</taxon>
        <taxon>Nannocystales</taxon>
        <taxon>Nannocystaceae</taxon>
        <taxon>Nannocystis</taxon>
    </lineage>
</organism>
<accession>A0A1I1XFE2</accession>
<protein>
    <submittedName>
        <fullName evidence="3">DDE superfamily endonuclease</fullName>
    </submittedName>
</protein>
<name>A0A1I1XFE2_9BACT</name>